<dbReference type="PANTHER" id="PTHR43766">
    <property type="entry name" value="TRYPTOPHAN--TRNA LIGASE, MITOCHONDRIAL"/>
    <property type="match status" value="1"/>
</dbReference>
<dbReference type="FunFam" id="1.10.240.10:FF:000005">
    <property type="entry name" value="Tryptophan--tRNA ligase"/>
    <property type="match status" value="1"/>
</dbReference>
<dbReference type="PRINTS" id="PR01039">
    <property type="entry name" value="TRNASYNTHTRP"/>
</dbReference>
<name>A0A1F4V2F9_UNCKA</name>
<dbReference type="Gene3D" id="1.10.240.10">
    <property type="entry name" value="Tyrosyl-Transfer RNA Synthetase"/>
    <property type="match status" value="1"/>
</dbReference>
<organism evidence="11 12">
    <name type="scientific">candidate division WWE3 bacterium RBG_16_37_10</name>
    <dbReference type="NCBI Taxonomy" id="1802610"/>
    <lineage>
        <taxon>Bacteria</taxon>
        <taxon>Katanobacteria</taxon>
    </lineage>
</organism>
<evidence type="ECO:0000256" key="7">
    <source>
        <dbReference type="ARBA" id="ARBA00023146"/>
    </source>
</evidence>
<evidence type="ECO:0000256" key="9">
    <source>
        <dbReference type="NCBIfam" id="TIGR00233"/>
    </source>
</evidence>
<evidence type="ECO:0000256" key="4">
    <source>
        <dbReference type="ARBA" id="ARBA00022741"/>
    </source>
</evidence>
<evidence type="ECO:0000256" key="2">
    <source>
        <dbReference type="ARBA" id="ARBA00013161"/>
    </source>
</evidence>
<dbReference type="STRING" id="1802610.A2W32_04770"/>
<proteinExistence type="inferred from homology"/>
<dbReference type="GO" id="GO:0006436">
    <property type="term" value="P:tryptophanyl-tRNA aminoacylation"/>
    <property type="evidence" value="ECO:0007669"/>
    <property type="project" value="UniProtKB-UniRule"/>
</dbReference>
<evidence type="ECO:0000256" key="10">
    <source>
        <dbReference type="RuleBase" id="RU363036"/>
    </source>
</evidence>
<dbReference type="CDD" id="cd00806">
    <property type="entry name" value="TrpRS_core"/>
    <property type="match status" value="1"/>
</dbReference>
<keyword evidence="4 10" id="KW-0547">Nucleotide-binding</keyword>
<reference evidence="11 12" key="1">
    <citation type="journal article" date="2016" name="Nat. Commun.">
        <title>Thousands of microbial genomes shed light on interconnected biogeochemical processes in an aquifer system.</title>
        <authorList>
            <person name="Anantharaman K."/>
            <person name="Brown C.T."/>
            <person name="Hug L.A."/>
            <person name="Sharon I."/>
            <person name="Castelle C.J."/>
            <person name="Probst A.J."/>
            <person name="Thomas B.C."/>
            <person name="Singh A."/>
            <person name="Wilkins M.J."/>
            <person name="Karaoz U."/>
            <person name="Brodie E.L."/>
            <person name="Williams K.H."/>
            <person name="Hubbard S.S."/>
            <person name="Banfield J.F."/>
        </authorList>
    </citation>
    <scope>NUCLEOTIDE SEQUENCE [LARGE SCALE GENOMIC DNA]</scope>
</reference>
<dbReference type="PANTHER" id="PTHR43766:SF1">
    <property type="entry name" value="TRYPTOPHAN--TRNA LIGASE, MITOCHONDRIAL"/>
    <property type="match status" value="1"/>
</dbReference>
<protein>
    <recommendedName>
        <fullName evidence="2 9">Tryptophan--tRNA ligase</fullName>
        <ecNumber evidence="2 9">6.1.1.2</ecNumber>
    </recommendedName>
</protein>
<dbReference type="InterPro" id="IPR002305">
    <property type="entry name" value="aa-tRNA-synth_Ic"/>
</dbReference>
<dbReference type="Gene3D" id="3.40.50.620">
    <property type="entry name" value="HUPs"/>
    <property type="match status" value="1"/>
</dbReference>
<dbReference type="InterPro" id="IPR001412">
    <property type="entry name" value="aa-tRNA-synth_I_CS"/>
</dbReference>
<comment type="similarity">
    <text evidence="1 10">Belongs to the class-I aminoacyl-tRNA synthetase family.</text>
</comment>
<gene>
    <name evidence="11" type="ORF">A2W32_04770</name>
</gene>
<dbReference type="EMBL" id="MEUT01000036">
    <property type="protein sequence ID" value="OGC50653.1"/>
    <property type="molecule type" value="Genomic_DNA"/>
</dbReference>
<dbReference type="GO" id="GO:0005829">
    <property type="term" value="C:cytosol"/>
    <property type="evidence" value="ECO:0007669"/>
    <property type="project" value="TreeGrafter"/>
</dbReference>
<dbReference type="Proteomes" id="UP000177371">
    <property type="component" value="Unassembled WGS sequence"/>
</dbReference>
<evidence type="ECO:0000313" key="11">
    <source>
        <dbReference type="EMBL" id="OGC50653.1"/>
    </source>
</evidence>
<dbReference type="Pfam" id="PF00579">
    <property type="entry name" value="tRNA-synt_1b"/>
    <property type="match status" value="1"/>
</dbReference>
<dbReference type="InterPro" id="IPR014729">
    <property type="entry name" value="Rossmann-like_a/b/a_fold"/>
</dbReference>
<dbReference type="GO" id="GO:0004830">
    <property type="term" value="F:tryptophan-tRNA ligase activity"/>
    <property type="evidence" value="ECO:0007669"/>
    <property type="project" value="UniProtKB-UniRule"/>
</dbReference>
<dbReference type="InterPro" id="IPR050203">
    <property type="entry name" value="Trp-tRNA_synthetase"/>
</dbReference>
<keyword evidence="3 10" id="KW-0436">Ligase</keyword>
<evidence type="ECO:0000313" key="12">
    <source>
        <dbReference type="Proteomes" id="UP000177371"/>
    </source>
</evidence>
<dbReference type="AlphaFoldDB" id="A0A1F4V2F9"/>
<keyword evidence="5 10" id="KW-0067">ATP-binding</keyword>
<dbReference type="SUPFAM" id="SSF52374">
    <property type="entry name" value="Nucleotidylyl transferase"/>
    <property type="match status" value="1"/>
</dbReference>
<accession>A0A1F4V2F9</accession>
<evidence type="ECO:0000256" key="6">
    <source>
        <dbReference type="ARBA" id="ARBA00022917"/>
    </source>
</evidence>
<dbReference type="EC" id="6.1.1.2" evidence="2 9"/>
<sequence length="342" mass="39091">MLRTGTYTLMKKRILTGDNPTGKLHLGHYVGSLENRVKLQSDYETFIILADMHAFAYPKYVGNPQIVSDSILEVLIDNLAVGLDPKKVTFFVESGIPEIYELGIIFSMLVTHNRALRNPTIKDEIREKSMGDNYSLGFINFPILQAADILCVQADLVPVGEDQLPHLEQTNEIVRRFNQLYGETLKEIQFMVGRVRRLVGTDGNTKMTKSLDNCIYLGDSEVELKRKVMSMYTDPNRLHSTDPGKVEGNPVFVYHENFNSNKDEVEDLKNRYTEGQVGDVEVKEKLFKALNEFLAPIREKRVYYENHKDEVKDILALGVKKTGEEAVKTLDVIKQRMKLPRF</sequence>
<dbReference type="PROSITE" id="PS00178">
    <property type="entry name" value="AA_TRNA_LIGASE_I"/>
    <property type="match status" value="1"/>
</dbReference>
<dbReference type="NCBIfam" id="TIGR00233">
    <property type="entry name" value="trpS"/>
    <property type="match status" value="1"/>
</dbReference>
<evidence type="ECO:0000256" key="1">
    <source>
        <dbReference type="ARBA" id="ARBA00005594"/>
    </source>
</evidence>
<comment type="catalytic activity">
    <reaction evidence="8">
        <text>tRNA(Trp) + L-tryptophan + ATP = L-tryptophyl-tRNA(Trp) + AMP + diphosphate + H(+)</text>
        <dbReference type="Rhea" id="RHEA:24080"/>
        <dbReference type="Rhea" id="RHEA-COMP:9671"/>
        <dbReference type="Rhea" id="RHEA-COMP:9705"/>
        <dbReference type="ChEBI" id="CHEBI:15378"/>
        <dbReference type="ChEBI" id="CHEBI:30616"/>
        <dbReference type="ChEBI" id="CHEBI:33019"/>
        <dbReference type="ChEBI" id="CHEBI:57912"/>
        <dbReference type="ChEBI" id="CHEBI:78442"/>
        <dbReference type="ChEBI" id="CHEBI:78535"/>
        <dbReference type="ChEBI" id="CHEBI:456215"/>
        <dbReference type="EC" id="6.1.1.2"/>
    </reaction>
</comment>
<dbReference type="GO" id="GO:0005524">
    <property type="term" value="F:ATP binding"/>
    <property type="evidence" value="ECO:0007669"/>
    <property type="project" value="UniProtKB-KW"/>
</dbReference>
<comment type="caution">
    <text evidence="11">The sequence shown here is derived from an EMBL/GenBank/DDBJ whole genome shotgun (WGS) entry which is preliminary data.</text>
</comment>
<dbReference type="InterPro" id="IPR002306">
    <property type="entry name" value="Trp-tRNA-ligase"/>
</dbReference>
<evidence type="ECO:0000256" key="5">
    <source>
        <dbReference type="ARBA" id="ARBA00022840"/>
    </source>
</evidence>
<keyword evidence="7 10" id="KW-0030">Aminoacyl-tRNA synthetase</keyword>
<evidence type="ECO:0000256" key="3">
    <source>
        <dbReference type="ARBA" id="ARBA00022598"/>
    </source>
</evidence>
<evidence type="ECO:0000256" key="8">
    <source>
        <dbReference type="ARBA" id="ARBA00049929"/>
    </source>
</evidence>
<keyword evidence="6 10" id="KW-0648">Protein biosynthesis</keyword>